<evidence type="ECO:0000313" key="6">
    <source>
        <dbReference type="Proteomes" id="UP000184079"/>
    </source>
</evidence>
<dbReference type="CDD" id="cd03293">
    <property type="entry name" value="ABC_NrtD_SsuB_transporters"/>
    <property type="match status" value="1"/>
</dbReference>
<feature type="domain" description="ABC transporter" evidence="4">
    <location>
        <begin position="4"/>
        <end position="235"/>
    </location>
</feature>
<protein>
    <submittedName>
        <fullName evidence="5">NitT/TauT family transport system ATP-binding protein</fullName>
    </submittedName>
</protein>
<keyword evidence="6" id="KW-1185">Reference proteome</keyword>
<dbReference type="PANTHER" id="PTHR42788:SF21">
    <property type="entry name" value="ABC TRANSPORTER ATP-BINDING PROTEIN"/>
    <property type="match status" value="1"/>
</dbReference>
<name>A0A1M5XMJ1_9BACI</name>
<dbReference type="PANTHER" id="PTHR42788">
    <property type="entry name" value="TAURINE IMPORT ATP-BINDING PROTEIN-RELATED"/>
    <property type="match status" value="1"/>
</dbReference>
<dbReference type="GO" id="GO:0005524">
    <property type="term" value="F:ATP binding"/>
    <property type="evidence" value="ECO:0007669"/>
    <property type="project" value="UniProtKB-KW"/>
</dbReference>
<dbReference type="InterPro" id="IPR003593">
    <property type="entry name" value="AAA+_ATPase"/>
</dbReference>
<dbReference type="Proteomes" id="UP000184079">
    <property type="component" value="Unassembled WGS sequence"/>
</dbReference>
<organism evidence="5 6">
    <name type="scientific">Virgibacillus chiguensis</name>
    <dbReference type="NCBI Taxonomy" id="411959"/>
    <lineage>
        <taxon>Bacteria</taxon>
        <taxon>Bacillati</taxon>
        <taxon>Bacillota</taxon>
        <taxon>Bacilli</taxon>
        <taxon>Bacillales</taxon>
        <taxon>Bacillaceae</taxon>
        <taxon>Virgibacillus</taxon>
    </lineage>
</organism>
<dbReference type="InterPro" id="IPR003439">
    <property type="entry name" value="ABC_transporter-like_ATP-bd"/>
</dbReference>
<dbReference type="EMBL" id="FQXD01000030">
    <property type="protein sequence ID" value="SHI00872.1"/>
    <property type="molecule type" value="Genomic_DNA"/>
</dbReference>
<dbReference type="SMART" id="SM00382">
    <property type="entry name" value="AAA"/>
    <property type="match status" value="1"/>
</dbReference>
<reference evidence="6" key="1">
    <citation type="submission" date="2016-11" db="EMBL/GenBank/DDBJ databases">
        <authorList>
            <person name="Varghese N."/>
            <person name="Submissions S."/>
        </authorList>
    </citation>
    <scope>NUCLEOTIDE SEQUENCE [LARGE SCALE GENOMIC DNA]</scope>
    <source>
        <strain evidence="6">CGMCC 1.6496</strain>
    </source>
</reference>
<evidence type="ECO:0000256" key="3">
    <source>
        <dbReference type="ARBA" id="ARBA00022840"/>
    </source>
</evidence>
<dbReference type="SUPFAM" id="SSF52540">
    <property type="entry name" value="P-loop containing nucleoside triphosphate hydrolases"/>
    <property type="match status" value="1"/>
</dbReference>
<dbReference type="GO" id="GO:0016887">
    <property type="term" value="F:ATP hydrolysis activity"/>
    <property type="evidence" value="ECO:0007669"/>
    <property type="project" value="InterPro"/>
</dbReference>
<proteinExistence type="predicted"/>
<evidence type="ECO:0000313" key="5">
    <source>
        <dbReference type="EMBL" id="SHI00872.1"/>
    </source>
</evidence>
<dbReference type="PROSITE" id="PS50893">
    <property type="entry name" value="ABC_TRANSPORTER_2"/>
    <property type="match status" value="1"/>
</dbReference>
<dbReference type="Gene3D" id="3.40.50.300">
    <property type="entry name" value="P-loop containing nucleotide triphosphate hydrolases"/>
    <property type="match status" value="1"/>
</dbReference>
<keyword evidence="3 5" id="KW-0067">ATP-binding</keyword>
<dbReference type="RefSeq" id="WP_073013372.1">
    <property type="nucleotide sequence ID" value="NZ_FQXD01000030.1"/>
</dbReference>
<sequence>MTLLTLENITHYYFSKQGATKSLKDISISIQEGEFISLLGPSGCGKSTILSIMAGIIQPTEGNVSLKEKAIQSPSSEIGYMLQQDYLFPWKNILDNILLGPKINQTATNKIKEKGMELLQEVGIEHVATAYPDALSGGMRQRAALVRTLINDPMILLFDEPFSALDYQTKLKLEDLVAILLKTYRKTTVLVTHDIGEAIAMSDRIFVMNTNPGTISKVFDVPIELRNEQPFLARRHPKYQLLFDKVWDELDNRKNVAFLGGGK</sequence>
<gene>
    <name evidence="5" type="ORF">SAMN05421807_1305</name>
</gene>
<dbReference type="PROSITE" id="PS00211">
    <property type="entry name" value="ABC_TRANSPORTER_1"/>
    <property type="match status" value="1"/>
</dbReference>
<dbReference type="AlphaFoldDB" id="A0A1M5XMJ1"/>
<evidence type="ECO:0000256" key="2">
    <source>
        <dbReference type="ARBA" id="ARBA00022741"/>
    </source>
</evidence>
<evidence type="ECO:0000256" key="1">
    <source>
        <dbReference type="ARBA" id="ARBA00022448"/>
    </source>
</evidence>
<accession>A0A1M5XMJ1</accession>
<dbReference type="InterPro" id="IPR050166">
    <property type="entry name" value="ABC_transporter_ATP-bind"/>
</dbReference>
<dbReference type="InterPro" id="IPR027417">
    <property type="entry name" value="P-loop_NTPase"/>
</dbReference>
<dbReference type="OrthoDB" id="9802264at2"/>
<evidence type="ECO:0000259" key="4">
    <source>
        <dbReference type="PROSITE" id="PS50893"/>
    </source>
</evidence>
<dbReference type="Pfam" id="PF00005">
    <property type="entry name" value="ABC_tran"/>
    <property type="match status" value="1"/>
</dbReference>
<dbReference type="InterPro" id="IPR017871">
    <property type="entry name" value="ABC_transporter-like_CS"/>
</dbReference>
<keyword evidence="2" id="KW-0547">Nucleotide-binding</keyword>
<keyword evidence="1" id="KW-0813">Transport</keyword>